<evidence type="ECO:0000313" key="1">
    <source>
        <dbReference type="EMBL" id="EGZ06257.1"/>
    </source>
</evidence>
<gene>
    <name evidence="1" type="ORF">PHYSODRAFT_384264</name>
</gene>
<dbReference type="RefSeq" id="XP_009538154.1">
    <property type="nucleotide sequence ID" value="XM_009539859.1"/>
</dbReference>
<dbReference type="AlphaFoldDB" id="G5ADK4"/>
<dbReference type="Proteomes" id="UP000002640">
    <property type="component" value="Unassembled WGS sequence"/>
</dbReference>
<name>G5ADK4_PHYSP</name>
<accession>G5ADK4</accession>
<sequence>SAQQFVEVEGGTTFTLAPATAHRYSLSLRSGKLRVWLENCDTKKQWCTSDLALENYVNPSNVIPDAAASDYFFRTLLEKEVTSADEFPRTFKRIKGDVFRLEITMKFQVLMRSWVATY</sequence>
<dbReference type="InParanoid" id="G5ADK4"/>
<proteinExistence type="predicted"/>
<keyword evidence="2" id="KW-1185">Reference proteome</keyword>
<reference evidence="1 2" key="1">
    <citation type="journal article" date="2006" name="Science">
        <title>Phytophthora genome sequences uncover evolutionary origins and mechanisms of pathogenesis.</title>
        <authorList>
            <person name="Tyler B.M."/>
            <person name="Tripathy S."/>
            <person name="Zhang X."/>
            <person name="Dehal P."/>
            <person name="Jiang R.H."/>
            <person name="Aerts A."/>
            <person name="Arredondo F.D."/>
            <person name="Baxter L."/>
            <person name="Bensasson D."/>
            <person name="Beynon J.L."/>
            <person name="Chapman J."/>
            <person name="Damasceno C.M."/>
            <person name="Dorrance A.E."/>
            <person name="Dou D."/>
            <person name="Dickerman A.W."/>
            <person name="Dubchak I.L."/>
            <person name="Garbelotto M."/>
            <person name="Gijzen M."/>
            <person name="Gordon S.G."/>
            <person name="Govers F."/>
            <person name="Grunwald N.J."/>
            <person name="Huang W."/>
            <person name="Ivors K.L."/>
            <person name="Jones R.W."/>
            <person name="Kamoun S."/>
            <person name="Krampis K."/>
            <person name="Lamour K.H."/>
            <person name="Lee M.K."/>
            <person name="McDonald W.H."/>
            <person name="Medina M."/>
            <person name="Meijer H.J."/>
            <person name="Nordberg E.K."/>
            <person name="Maclean D.J."/>
            <person name="Ospina-Giraldo M.D."/>
            <person name="Morris P.F."/>
            <person name="Phuntumart V."/>
            <person name="Putnam N.H."/>
            <person name="Rash S."/>
            <person name="Rose J.K."/>
            <person name="Sakihama Y."/>
            <person name="Salamov A.A."/>
            <person name="Savidor A."/>
            <person name="Scheuring C.F."/>
            <person name="Smith B.M."/>
            <person name="Sobral B.W."/>
            <person name="Terry A."/>
            <person name="Torto-Alalibo T.A."/>
            <person name="Win J."/>
            <person name="Xu Z."/>
            <person name="Zhang H."/>
            <person name="Grigoriev I.V."/>
            <person name="Rokhsar D.S."/>
            <person name="Boore J.L."/>
        </authorList>
    </citation>
    <scope>NUCLEOTIDE SEQUENCE [LARGE SCALE GENOMIC DNA]</scope>
    <source>
        <strain evidence="1 2">P6497</strain>
    </source>
</reference>
<organism evidence="1 2">
    <name type="scientific">Phytophthora sojae (strain P6497)</name>
    <name type="common">Soybean stem and root rot agent</name>
    <name type="synonym">Phytophthora megasperma f. sp. glycines</name>
    <dbReference type="NCBI Taxonomy" id="1094619"/>
    <lineage>
        <taxon>Eukaryota</taxon>
        <taxon>Sar</taxon>
        <taxon>Stramenopiles</taxon>
        <taxon>Oomycota</taxon>
        <taxon>Peronosporomycetes</taxon>
        <taxon>Peronosporales</taxon>
        <taxon>Peronosporaceae</taxon>
        <taxon>Phytophthora</taxon>
    </lineage>
</organism>
<protein>
    <submittedName>
        <fullName evidence="1">Uncharacterized protein</fullName>
    </submittedName>
</protein>
<feature type="non-terminal residue" evidence="1">
    <location>
        <position position="118"/>
    </location>
</feature>
<dbReference type="EMBL" id="JH159164">
    <property type="protein sequence ID" value="EGZ06257.1"/>
    <property type="molecule type" value="Genomic_DNA"/>
</dbReference>
<feature type="non-terminal residue" evidence="1">
    <location>
        <position position="1"/>
    </location>
</feature>
<evidence type="ECO:0000313" key="2">
    <source>
        <dbReference type="Proteomes" id="UP000002640"/>
    </source>
</evidence>
<dbReference type="KEGG" id="psoj:PHYSODRAFT_384264"/>
<dbReference type="GeneID" id="20650863"/>